<dbReference type="PANTHER" id="PTHR33463:SF198">
    <property type="entry name" value="RPP4C3"/>
    <property type="match status" value="1"/>
</dbReference>
<evidence type="ECO:0000313" key="5">
    <source>
        <dbReference type="Proteomes" id="UP000027120"/>
    </source>
</evidence>
<feature type="compositionally biased region" description="Polar residues" evidence="2">
    <location>
        <begin position="26"/>
        <end position="46"/>
    </location>
</feature>
<evidence type="ECO:0000259" key="3">
    <source>
        <dbReference type="Pfam" id="PF23247"/>
    </source>
</evidence>
<dbReference type="InterPro" id="IPR032675">
    <property type="entry name" value="LRR_dom_sf"/>
</dbReference>
<dbReference type="Proteomes" id="UP000027120">
    <property type="component" value="Unassembled WGS sequence"/>
</dbReference>
<dbReference type="PANTHER" id="PTHR33463">
    <property type="entry name" value="NB-ARC DOMAIN-CONTAINING PROTEIN-RELATED"/>
    <property type="match status" value="1"/>
</dbReference>
<evidence type="ECO:0000256" key="2">
    <source>
        <dbReference type="SAM" id="MobiDB-lite"/>
    </source>
</evidence>
<feature type="non-terminal residue" evidence="4">
    <location>
        <position position="1"/>
    </location>
</feature>
<evidence type="ECO:0000256" key="1">
    <source>
        <dbReference type="ARBA" id="ARBA00022821"/>
    </source>
</evidence>
<dbReference type="Pfam" id="PF23247">
    <property type="entry name" value="LRR_RPS2"/>
    <property type="match status" value="1"/>
</dbReference>
<dbReference type="STRING" id="2711.A0A067E0N8"/>
<gene>
    <name evidence="4" type="ORF">CISIN_1g0039962mg</name>
</gene>
<dbReference type="SUPFAM" id="SSF52047">
    <property type="entry name" value="RNI-like"/>
    <property type="match status" value="1"/>
</dbReference>
<dbReference type="Gene3D" id="3.80.10.10">
    <property type="entry name" value="Ribonuclease Inhibitor"/>
    <property type="match status" value="1"/>
</dbReference>
<organism evidence="4 5">
    <name type="scientific">Citrus sinensis</name>
    <name type="common">Sweet orange</name>
    <name type="synonym">Citrus aurantium var. sinensis</name>
    <dbReference type="NCBI Taxonomy" id="2711"/>
    <lineage>
        <taxon>Eukaryota</taxon>
        <taxon>Viridiplantae</taxon>
        <taxon>Streptophyta</taxon>
        <taxon>Embryophyta</taxon>
        <taxon>Tracheophyta</taxon>
        <taxon>Spermatophyta</taxon>
        <taxon>Magnoliopsida</taxon>
        <taxon>eudicotyledons</taxon>
        <taxon>Gunneridae</taxon>
        <taxon>Pentapetalae</taxon>
        <taxon>rosids</taxon>
        <taxon>malvids</taxon>
        <taxon>Sapindales</taxon>
        <taxon>Rutaceae</taxon>
        <taxon>Aurantioideae</taxon>
        <taxon>Citrus</taxon>
    </lineage>
</organism>
<dbReference type="InterPro" id="IPR050905">
    <property type="entry name" value="Plant_NBS-LRR"/>
</dbReference>
<dbReference type="AlphaFoldDB" id="A0A067E0N8"/>
<accession>A0A067E0N8</accession>
<keyword evidence="1" id="KW-0611">Plant defense</keyword>
<name>A0A067E0N8_CITSI</name>
<sequence>IEFGQLRSLTLGKLPKVTRFCREVKTPSTSPNRQESQEELTASSDEISSDTSTLLFNEKVVLPNLEALELNAINADEIWHYNQLPGMVPCFQSLTRLIVWGCDKLKYIFSASTIQSLEQLQHLEIRLCKSLQEIISEDRTDQVTAYFVFPRVTTLKLDGLPELRCLYPGMHTSEWPALKNLVACNCDKITLSQNDENDQFGVPAQQPLLSFKKGSMC</sequence>
<reference evidence="4 5" key="1">
    <citation type="submission" date="2014-04" db="EMBL/GenBank/DDBJ databases">
        <authorList>
            <consortium name="International Citrus Genome Consortium"/>
            <person name="Gmitter F."/>
            <person name="Chen C."/>
            <person name="Farmerie W."/>
            <person name="Harkins T."/>
            <person name="Desany B."/>
            <person name="Mohiuddin M."/>
            <person name="Kodira C."/>
            <person name="Borodovsky M."/>
            <person name="Lomsadze A."/>
            <person name="Burns P."/>
            <person name="Jenkins J."/>
            <person name="Prochnik S."/>
            <person name="Shu S."/>
            <person name="Chapman J."/>
            <person name="Pitluck S."/>
            <person name="Schmutz J."/>
            <person name="Rokhsar D."/>
        </authorList>
    </citation>
    <scope>NUCLEOTIDE SEQUENCE</scope>
</reference>
<protein>
    <recommendedName>
        <fullName evidence="3">Disease resistance protein At4g27190-like leucine-rich repeats domain-containing protein</fullName>
    </recommendedName>
</protein>
<dbReference type="InterPro" id="IPR057135">
    <property type="entry name" value="At4g27190-like_LRR"/>
</dbReference>
<feature type="region of interest" description="Disordered" evidence="2">
    <location>
        <begin position="25"/>
        <end position="46"/>
    </location>
</feature>
<evidence type="ECO:0000313" key="4">
    <source>
        <dbReference type="EMBL" id="KDO48643.1"/>
    </source>
</evidence>
<dbReference type="EMBL" id="KK785137">
    <property type="protein sequence ID" value="KDO48643.1"/>
    <property type="molecule type" value="Genomic_DNA"/>
</dbReference>
<keyword evidence="5" id="KW-1185">Reference proteome</keyword>
<feature type="domain" description="Disease resistance protein At4g27190-like leucine-rich repeats" evidence="3">
    <location>
        <begin position="65"/>
        <end position="189"/>
    </location>
</feature>
<proteinExistence type="predicted"/>